<dbReference type="PATRIC" id="fig|1173022.3.peg.263"/>
<protein>
    <submittedName>
        <fullName evidence="2">Phosphoesterase PA-phosphatase related protein</fullName>
    </submittedName>
</protein>
<dbReference type="Pfam" id="PF01569">
    <property type="entry name" value="PAP2"/>
    <property type="match status" value="1"/>
</dbReference>
<dbReference type="InterPro" id="IPR036938">
    <property type="entry name" value="PAP2/HPO_sf"/>
</dbReference>
<name>K9VT40_9CYAN</name>
<evidence type="ECO:0000259" key="1">
    <source>
        <dbReference type="Pfam" id="PF01569"/>
    </source>
</evidence>
<keyword evidence="3" id="KW-1185">Reference proteome</keyword>
<dbReference type="PANTHER" id="PTHR34599">
    <property type="entry name" value="PEROXIDASE-RELATED"/>
    <property type="match status" value="1"/>
</dbReference>
<dbReference type="STRING" id="1173022.Cri9333_0244"/>
<dbReference type="eggNOG" id="COG0671">
    <property type="taxonomic scope" value="Bacteria"/>
</dbReference>
<proteinExistence type="predicted"/>
<dbReference type="Proteomes" id="UP000010472">
    <property type="component" value="Chromosome"/>
</dbReference>
<dbReference type="AlphaFoldDB" id="K9VT40"/>
<gene>
    <name evidence="2" type="ORF">Cri9333_0244</name>
</gene>
<dbReference type="EMBL" id="CP003620">
    <property type="protein sequence ID" value="AFZ11238.1"/>
    <property type="molecule type" value="Genomic_DNA"/>
</dbReference>
<dbReference type="PANTHER" id="PTHR34599:SF1">
    <property type="entry name" value="PHOSPHATIDIC ACID PHOSPHATASE TYPE 2_HALOPEROXIDASE DOMAIN-CONTAINING PROTEIN"/>
    <property type="match status" value="1"/>
</dbReference>
<organism evidence="2 3">
    <name type="scientific">Crinalium epipsammum PCC 9333</name>
    <dbReference type="NCBI Taxonomy" id="1173022"/>
    <lineage>
        <taxon>Bacteria</taxon>
        <taxon>Bacillati</taxon>
        <taxon>Cyanobacteriota</taxon>
        <taxon>Cyanophyceae</taxon>
        <taxon>Gomontiellales</taxon>
        <taxon>Gomontiellaceae</taxon>
        <taxon>Crinalium</taxon>
    </lineage>
</organism>
<dbReference type="CDD" id="cd03398">
    <property type="entry name" value="PAP2_haloperoxidase"/>
    <property type="match status" value="1"/>
</dbReference>
<accession>K9VT40</accession>
<dbReference type="InterPro" id="IPR052559">
    <property type="entry name" value="V-haloperoxidase"/>
</dbReference>
<dbReference type="InterPro" id="IPR000326">
    <property type="entry name" value="PAP2/HPO"/>
</dbReference>
<feature type="domain" description="Phosphatidic acid phosphatase type 2/haloperoxidase" evidence="1">
    <location>
        <begin position="323"/>
        <end position="457"/>
    </location>
</feature>
<evidence type="ECO:0000313" key="2">
    <source>
        <dbReference type="EMBL" id="AFZ11238.1"/>
    </source>
</evidence>
<dbReference type="OrthoDB" id="518237at2"/>
<evidence type="ECO:0000313" key="3">
    <source>
        <dbReference type="Proteomes" id="UP000010472"/>
    </source>
</evidence>
<dbReference type="HOGENOM" id="CLU_475833_0_0_3"/>
<dbReference type="Gene3D" id="1.10.606.20">
    <property type="match status" value="1"/>
</dbReference>
<reference evidence="2 3" key="1">
    <citation type="submission" date="2012-06" db="EMBL/GenBank/DDBJ databases">
        <title>Finished chromosome of genome of Crinalium epipsammum PCC 9333.</title>
        <authorList>
            <consortium name="US DOE Joint Genome Institute"/>
            <person name="Gugger M."/>
            <person name="Coursin T."/>
            <person name="Rippka R."/>
            <person name="Tandeau De Marsac N."/>
            <person name="Huntemann M."/>
            <person name="Wei C.-L."/>
            <person name="Han J."/>
            <person name="Detter J.C."/>
            <person name="Han C."/>
            <person name="Tapia R."/>
            <person name="Davenport K."/>
            <person name="Daligault H."/>
            <person name="Erkkila T."/>
            <person name="Gu W."/>
            <person name="Munk A.C.C."/>
            <person name="Teshima H."/>
            <person name="Xu Y."/>
            <person name="Chain P."/>
            <person name="Chen A."/>
            <person name="Krypides N."/>
            <person name="Mavromatis K."/>
            <person name="Markowitz V."/>
            <person name="Szeto E."/>
            <person name="Ivanova N."/>
            <person name="Mikhailova N."/>
            <person name="Ovchinnikova G."/>
            <person name="Pagani I."/>
            <person name="Pati A."/>
            <person name="Goodwin L."/>
            <person name="Peters L."/>
            <person name="Pitluck S."/>
            <person name="Woyke T."/>
            <person name="Kerfeld C."/>
        </authorList>
    </citation>
    <scope>NUCLEOTIDE SEQUENCE [LARGE SCALE GENOMIC DNA]</scope>
    <source>
        <strain evidence="2 3">PCC 9333</strain>
    </source>
</reference>
<dbReference type="KEGG" id="cep:Cri9333_0244"/>
<dbReference type="SUPFAM" id="SSF48317">
    <property type="entry name" value="Acid phosphatase/Vanadium-dependent haloperoxidase"/>
    <property type="match status" value="1"/>
</dbReference>
<dbReference type="RefSeq" id="WP_015201382.1">
    <property type="nucleotide sequence ID" value="NC_019753.1"/>
</dbReference>
<sequence length="473" mass="52133">MKDTVIIPWNNIFLECVRKLGGAPGPIARIGAMMHIAMFDTINVLSGSPYKSYVSNLPKKVEGVDPAMSAAYAARKVLRQTIAGLVDQATHNPGGVSSPFEPYQLNMDFNTEQFLQDSMKPFNMGSSEEARNSSRKFGEAVADAVLAARQNDGADLATQKQPPSVEFGFAPGDWRETGSGSAVTPQWGKVKPFGGWQSAQIGNFLPKALNVSKFSNYSQLLPSRDYAGQVNEVQRLGEAHSPERTREQTEIAFFWANDLNGTSKPPGQLYAITQIVAKQEGTVQNLLDTARLFALVGMAMADAGIVAWYVKYLFPKENDRNNLIRLWRPETAIREADTDYNRDTTPERRWQPLSAMLDGTRFSPPFPAYISGHATFGAAHAAIMQLFFKRDSIPFTATTEDPHAFRDENGIKLTRSFTSFTEAARENGRSRVYLGVHYQFDAEGGFESGIKVAEFAFNNVLQSNPSSGCQSHG</sequence>